<organism evidence="1 2">
    <name type="scientific">Micrococcus flavus</name>
    <dbReference type="NCBI Taxonomy" id="384602"/>
    <lineage>
        <taxon>Bacteria</taxon>
        <taxon>Bacillati</taxon>
        <taxon>Actinomycetota</taxon>
        <taxon>Actinomycetes</taxon>
        <taxon>Micrococcales</taxon>
        <taxon>Micrococcaceae</taxon>
        <taxon>Micrococcus</taxon>
    </lineage>
</organism>
<dbReference type="EMBL" id="JACHMC010000001">
    <property type="protein sequence ID" value="MBB4883853.1"/>
    <property type="molecule type" value="Genomic_DNA"/>
</dbReference>
<reference evidence="1 2" key="1">
    <citation type="submission" date="2020-08" db="EMBL/GenBank/DDBJ databases">
        <title>Sequencing the genomes of 1000 actinobacteria strains.</title>
        <authorList>
            <person name="Klenk H.-P."/>
        </authorList>
    </citation>
    <scope>NUCLEOTIDE SEQUENCE [LARGE SCALE GENOMIC DNA]</scope>
    <source>
        <strain evidence="1 2">DSM 19079</strain>
    </source>
</reference>
<protein>
    <submittedName>
        <fullName evidence="1">Uncharacterized protein</fullName>
    </submittedName>
</protein>
<dbReference type="AlphaFoldDB" id="A0A4Y8WZE4"/>
<comment type="caution">
    <text evidence="1">The sequence shown here is derived from an EMBL/GenBank/DDBJ whole genome shotgun (WGS) entry which is preliminary data.</text>
</comment>
<dbReference type="RefSeq" id="WP_135030618.1">
    <property type="nucleotide sequence ID" value="NZ_BMLA01000007.1"/>
</dbReference>
<keyword evidence="2" id="KW-1185">Reference proteome</keyword>
<dbReference type="OrthoDB" id="68692at2"/>
<gene>
    <name evidence="1" type="ORF">BJ976_002204</name>
</gene>
<evidence type="ECO:0000313" key="1">
    <source>
        <dbReference type="EMBL" id="MBB4883853.1"/>
    </source>
</evidence>
<sequence length="121" mass="13096">MSAIFDHLRSDDGEHVGYIAMVGDLFVPHDLLHRRRGEPMELHEAEAVLDTIGLRALAEDWLLDPADGIGDPVRVRIQEVTRTQVTIAPTVDGAVGEVAKSIDPAASITLTLPAERLRPAG</sequence>
<accession>A0A4Y8WZE4</accession>
<evidence type="ECO:0000313" key="2">
    <source>
        <dbReference type="Proteomes" id="UP000560081"/>
    </source>
</evidence>
<name>A0A4Y8WZE4_9MICC</name>
<proteinExistence type="predicted"/>
<dbReference type="Proteomes" id="UP000560081">
    <property type="component" value="Unassembled WGS sequence"/>
</dbReference>